<evidence type="ECO:0000256" key="2">
    <source>
        <dbReference type="ARBA" id="ARBA00023125"/>
    </source>
</evidence>
<dbReference type="InterPro" id="IPR018060">
    <property type="entry name" value="HTH_AraC"/>
</dbReference>
<evidence type="ECO:0000313" key="5">
    <source>
        <dbReference type="EMBL" id="MCX2977141.1"/>
    </source>
</evidence>
<keyword evidence="2" id="KW-0238">DNA-binding</keyword>
<dbReference type="Proteomes" id="UP001143304">
    <property type="component" value="Unassembled WGS sequence"/>
</dbReference>
<dbReference type="Pfam" id="PF12833">
    <property type="entry name" value="HTH_18"/>
    <property type="match status" value="1"/>
</dbReference>
<feature type="domain" description="HTH araC/xylS-type" evidence="4">
    <location>
        <begin position="240"/>
        <end position="337"/>
    </location>
</feature>
<dbReference type="Gene3D" id="1.10.10.60">
    <property type="entry name" value="Homeodomain-like"/>
    <property type="match status" value="1"/>
</dbReference>
<protein>
    <submittedName>
        <fullName evidence="5">AraC family transcriptional regulator</fullName>
    </submittedName>
</protein>
<reference evidence="5" key="1">
    <citation type="submission" date="2019-02" db="EMBL/GenBank/DDBJ databases">
        <authorList>
            <person name="Li S.-H."/>
        </authorList>
    </citation>
    <scope>NUCLEOTIDE SEQUENCE</scope>
    <source>
        <strain evidence="5">IMCC11814</strain>
    </source>
</reference>
<keyword evidence="3" id="KW-0804">Transcription</keyword>
<dbReference type="SMART" id="SM00342">
    <property type="entry name" value="HTH_ARAC"/>
    <property type="match status" value="1"/>
</dbReference>
<dbReference type="InterPro" id="IPR009057">
    <property type="entry name" value="Homeodomain-like_sf"/>
</dbReference>
<dbReference type="PROSITE" id="PS01124">
    <property type="entry name" value="HTH_ARAC_FAMILY_2"/>
    <property type="match status" value="1"/>
</dbReference>
<keyword evidence="1" id="KW-0805">Transcription regulation</keyword>
<dbReference type="PANTHER" id="PTHR47894">
    <property type="entry name" value="HTH-TYPE TRANSCRIPTIONAL REGULATOR GADX"/>
    <property type="match status" value="1"/>
</dbReference>
<proteinExistence type="predicted"/>
<evidence type="ECO:0000256" key="3">
    <source>
        <dbReference type="ARBA" id="ARBA00023163"/>
    </source>
</evidence>
<gene>
    <name evidence="5" type="ORF">EYC82_07210</name>
</gene>
<dbReference type="RefSeq" id="WP_279248870.1">
    <property type="nucleotide sequence ID" value="NZ_SHNO01000001.1"/>
</dbReference>
<dbReference type="PANTHER" id="PTHR47894:SF1">
    <property type="entry name" value="HTH-TYPE TRANSCRIPTIONAL REGULATOR VQSM"/>
    <property type="match status" value="1"/>
</dbReference>
<dbReference type="InterPro" id="IPR032687">
    <property type="entry name" value="AraC-type_N"/>
</dbReference>
<sequence>MKVDQAHHAFIVELRHLLEEAGISPAKLVAELARRGVVASPAIQDVSSAADRLILLEAAVDLTQDSSLMLRVGQQFDIASFGIFGFALMSSANQREALRLLLRYGQVFFQPSWTAHEHEHDRGLSLRAAVSIGTAAQQQLVTELVFSNLIAVGRSLHGSTVGRAEGVEIQLSYPRPAHAASYKDAFNIPVTFDCEFSQLILPAQVLNTPVRTANRTQHVLFQQQCEERLRGLDSALETTAVVRQLLIESAGHFLDIAQVAKRLHVSERTLRRRLEAESTSFRSAFDEIRDLLAREYLAKTELTIADIAHLLDYSETVSFRRAFVRWNGITPNRYRQQ</sequence>
<evidence type="ECO:0000256" key="1">
    <source>
        <dbReference type="ARBA" id="ARBA00023015"/>
    </source>
</evidence>
<evidence type="ECO:0000313" key="6">
    <source>
        <dbReference type="Proteomes" id="UP001143304"/>
    </source>
</evidence>
<name>A0ABT3T4C7_9GAMM</name>
<keyword evidence="6" id="KW-1185">Reference proteome</keyword>
<evidence type="ECO:0000259" key="4">
    <source>
        <dbReference type="PROSITE" id="PS01124"/>
    </source>
</evidence>
<comment type="caution">
    <text evidence="5">The sequence shown here is derived from an EMBL/GenBank/DDBJ whole genome shotgun (WGS) entry which is preliminary data.</text>
</comment>
<accession>A0ABT3T4C7</accession>
<dbReference type="Pfam" id="PF12625">
    <property type="entry name" value="Arabinose_bd"/>
    <property type="match status" value="1"/>
</dbReference>
<dbReference type="SUPFAM" id="SSF46689">
    <property type="entry name" value="Homeodomain-like"/>
    <property type="match status" value="1"/>
</dbReference>
<dbReference type="EMBL" id="SHNO01000001">
    <property type="protein sequence ID" value="MCX2977141.1"/>
    <property type="molecule type" value="Genomic_DNA"/>
</dbReference>
<organism evidence="5 6">
    <name type="scientific">Candidatus Marimicrobium litorale</name>
    <dbReference type="NCBI Taxonomy" id="2518991"/>
    <lineage>
        <taxon>Bacteria</taxon>
        <taxon>Pseudomonadati</taxon>
        <taxon>Pseudomonadota</taxon>
        <taxon>Gammaproteobacteria</taxon>
        <taxon>Cellvibrionales</taxon>
        <taxon>Halieaceae</taxon>
        <taxon>Marimicrobium</taxon>
    </lineage>
</organism>